<proteinExistence type="predicted"/>
<organism evidence="1 2">
    <name type="scientific">Elaeophora elaphi</name>
    <dbReference type="NCBI Taxonomy" id="1147741"/>
    <lineage>
        <taxon>Eukaryota</taxon>
        <taxon>Metazoa</taxon>
        <taxon>Ecdysozoa</taxon>
        <taxon>Nematoda</taxon>
        <taxon>Chromadorea</taxon>
        <taxon>Rhabditida</taxon>
        <taxon>Spirurina</taxon>
        <taxon>Spiruromorpha</taxon>
        <taxon>Filarioidea</taxon>
        <taxon>Onchocercidae</taxon>
        <taxon>Elaeophora</taxon>
    </lineage>
</organism>
<accession>A0A0R3S5C9</accession>
<protein>
    <submittedName>
        <fullName evidence="2">CARD domain-containing protein</fullName>
    </submittedName>
</protein>
<evidence type="ECO:0000313" key="2">
    <source>
        <dbReference type="WBParaSite" id="EEL_0000999801-mRNA-1"/>
    </source>
</evidence>
<sequence>YAEKSAQHSKHKINTLNEGHLNERNNIARKQTTRVITYLSESFDHTLFSYRFITLKIVLFVVFEQIFSFLENDERFHSNTKPFCIIIYFINITLYPRDEVMERLLESLPRRNDGHQLNIRNDKLSAYMMQKRNNAELVNHILKNLNEVDLLGEYLLDRLYKIREFPADKVSE</sequence>
<evidence type="ECO:0000313" key="1">
    <source>
        <dbReference type="Proteomes" id="UP000050640"/>
    </source>
</evidence>
<dbReference type="Proteomes" id="UP000050640">
    <property type="component" value="Unplaced"/>
</dbReference>
<dbReference type="WBParaSite" id="EEL_0000999801-mRNA-1">
    <property type="protein sequence ID" value="EEL_0000999801-mRNA-1"/>
    <property type="gene ID" value="EEL_0000999801"/>
</dbReference>
<dbReference type="AlphaFoldDB" id="A0A0R3S5C9"/>
<reference evidence="2" key="1">
    <citation type="submission" date="2017-02" db="UniProtKB">
        <authorList>
            <consortium name="WormBaseParasite"/>
        </authorList>
    </citation>
    <scope>IDENTIFICATION</scope>
</reference>
<name>A0A0R3S5C9_9BILA</name>
<keyword evidence="1" id="KW-1185">Reference proteome</keyword>